<gene>
    <name evidence="3" type="ORF">FMAN_07328</name>
</gene>
<feature type="region of interest" description="Disordered" evidence="2">
    <location>
        <begin position="1"/>
        <end position="73"/>
    </location>
</feature>
<feature type="compositionally biased region" description="Polar residues" evidence="2">
    <location>
        <begin position="120"/>
        <end position="130"/>
    </location>
</feature>
<sequence>MSRNGSITPQGQPRPSSQTSSIGSQQNTPRPRVAARHSSMDVNSSSEAALLDPRVEAQQLHTTPSGSAATMAFPSSFLPATNTSIGDQPMEYVLDTPANIDPTNNQVTETEETRNGTNEPQQTDQVTQTEPWWEAYSKVRSSQAKTRKQVKELNEKLKQSLRDASSLEDRVQLLEAQLGGRQNRRG</sequence>
<accession>A0A1L7T6T5</accession>
<reference evidence="4" key="1">
    <citation type="journal article" date="2016" name="Genome Biol. Evol.">
        <title>Comparative 'omics' of the Fusarium fujikuroi species complex highlights differences in genetic potential and metabolite synthesis.</title>
        <authorList>
            <person name="Niehaus E.-M."/>
            <person name="Muensterkoetter M."/>
            <person name="Proctor R.H."/>
            <person name="Brown D.W."/>
            <person name="Sharon A."/>
            <person name="Idan Y."/>
            <person name="Oren-Young L."/>
            <person name="Sieber C.M."/>
            <person name="Novak O."/>
            <person name="Pencik A."/>
            <person name="Tarkowska D."/>
            <person name="Hromadova K."/>
            <person name="Freeman S."/>
            <person name="Maymon M."/>
            <person name="Elazar M."/>
            <person name="Youssef S.A."/>
            <person name="El-Shabrawy E.S.M."/>
            <person name="Shalaby A.B.A."/>
            <person name="Houterman P."/>
            <person name="Brock N.L."/>
            <person name="Burkhardt I."/>
            <person name="Tsavkelova E.A."/>
            <person name="Dickschat J.S."/>
            <person name="Galuszka P."/>
            <person name="Gueldener U."/>
            <person name="Tudzynski B."/>
        </authorList>
    </citation>
    <scope>NUCLEOTIDE SEQUENCE [LARGE SCALE GENOMIC DNA]</scope>
    <source>
        <strain evidence="4">MRC7560</strain>
    </source>
</reference>
<dbReference type="RefSeq" id="XP_041681550.1">
    <property type="nucleotide sequence ID" value="XM_041830936.1"/>
</dbReference>
<feature type="region of interest" description="Disordered" evidence="2">
    <location>
        <begin position="94"/>
        <end position="132"/>
    </location>
</feature>
<proteinExistence type="predicted"/>
<dbReference type="VEuPathDB" id="FungiDB:FMAN_07328"/>
<organism evidence="3 4">
    <name type="scientific">Fusarium mangiferae</name>
    <name type="common">Mango malformation disease fungus</name>
    <dbReference type="NCBI Taxonomy" id="192010"/>
    <lineage>
        <taxon>Eukaryota</taxon>
        <taxon>Fungi</taxon>
        <taxon>Dikarya</taxon>
        <taxon>Ascomycota</taxon>
        <taxon>Pezizomycotina</taxon>
        <taxon>Sordariomycetes</taxon>
        <taxon>Hypocreomycetidae</taxon>
        <taxon>Hypocreales</taxon>
        <taxon>Nectriaceae</taxon>
        <taxon>Fusarium</taxon>
        <taxon>Fusarium fujikuroi species complex</taxon>
    </lineage>
</organism>
<evidence type="ECO:0000313" key="4">
    <source>
        <dbReference type="Proteomes" id="UP000184255"/>
    </source>
</evidence>
<evidence type="ECO:0000256" key="2">
    <source>
        <dbReference type="SAM" id="MobiDB-lite"/>
    </source>
</evidence>
<feature type="compositionally biased region" description="Polar residues" evidence="2">
    <location>
        <begin position="59"/>
        <end position="68"/>
    </location>
</feature>
<protein>
    <submittedName>
        <fullName evidence="3">Uncharacterized protein</fullName>
    </submittedName>
</protein>
<dbReference type="EMBL" id="FCQH01000005">
    <property type="protein sequence ID" value="CVK92432.1"/>
    <property type="molecule type" value="Genomic_DNA"/>
</dbReference>
<feature type="coiled-coil region" evidence="1">
    <location>
        <begin position="143"/>
        <end position="177"/>
    </location>
</feature>
<comment type="caution">
    <text evidence="3">The sequence shown here is derived from an EMBL/GenBank/DDBJ whole genome shotgun (WGS) entry which is preliminary data.</text>
</comment>
<feature type="compositionally biased region" description="Polar residues" evidence="2">
    <location>
        <begin position="1"/>
        <end position="29"/>
    </location>
</feature>
<name>A0A1L7T6T5_FUSMA</name>
<dbReference type="Proteomes" id="UP000184255">
    <property type="component" value="Unassembled WGS sequence"/>
</dbReference>
<keyword evidence="4" id="KW-1185">Reference proteome</keyword>
<dbReference type="AlphaFoldDB" id="A0A1L7T6T5"/>
<dbReference type="GeneID" id="65086589"/>
<keyword evidence="1" id="KW-0175">Coiled coil</keyword>
<evidence type="ECO:0000313" key="3">
    <source>
        <dbReference type="EMBL" id="CVK92432.1"/>
    </source>
</evidence>
<evidence type="ECO:0000256" key="1">
    <source>
        <dbReference type="SAM" id="Coils"/>
    </source>
</evidence>